<organism evidence="1 2">
    <name type="scientific">Batillaria attramentaria</name>
    <dbReference type="NCBI Taxonomy" id="370345"/>
    <lineage>
        <taxon>Eukaryota</taxon>
        <taxon>Metazoa</taxon>
        <taxon>Spiralia</taxon>
        <taxon>Lophotrochozoa</taxon>
        <taxon>Mollusca</taxon>
        <taxon>Gastropoda</taxon>
        <taxon>Caenogastropoda</taxon>
        <taxon>Sorbeoconcha</taxon>
        <taxon>Cerithioidea</taxon>
        <taxon>Batillariidae</taxon>
        <taxon>Batillaria</taxon>
    </lineage>
</organism>
<protein>
    <submittedName>
        <fullName evidence="1">Uncharacterized protein</fullName>
    </submittedName>
</protein>
<reference evidence="1 2" key="1">
    <citation type="journal article" date="2023" name="Sci. Data">
        <title>Genome assembly of the Korean intertidal mud-creeper Batillaria attramentaria.</title>
        <authorList>
            <person name="Patra A.K."/>
            <person name="Ho P.T."/>
            <person name="Jun S."/>
            <person name="Lee S.J."/>
            <person name="Kim Y."/>
            <person name="Won Y.J."/>
        </authorList>
    </citation>
    <scope>NUCLEOTIDE SEQUENCE [LARGE SCALE GENOMIC DNA]</scope>
    <source>
        <strain evidence="1">Wonlab-2016</strain>
    </source>
</reference>
<gene>
    <name evidence="1" type="ORF">BaRGS_00018059</name>
</gene>
<comment type="caution">
    <text evidence="1">The sequence shown here is derived from an EMBL/GenBank/DDBJ whole genome shotgun (WGS) entry which is preliminary data.</text>
</comment>
<evidence type="ECO:0000313" key="1">
    <source>
        <dbReference type="EMBL" id="KAK7490642.1"/>
    </source>
</evidence>
<dbReference type="Proteomes" id="UP001519460">
    <property type="component" value="Unassembled WGS sequence"/>
</dbReference>
<sequence length="150" mass="16714">MSVMYFTVTASPATNRSGQNSNISAGCPHINLHLQLIVRHGTLTRRVKRGLVYKWCFPQQVNYRSGTSTPLVSRLRPAERTDSINRSVHFAPVSQNKAGKVEGSMRTRRLASVLLSGDQKRDYDGQLVPGKTQPRSIITRQAREVPVQTA</sequence>
<proteinExistence type="predicted"/>
<accession>A0ABD0KU90</accession>
<evidence type="ECO:0000313" key="2">
    <source>
        <dbReference type="Proteomes" id="UP001519460"/>
    </source>
</evidence>
<name>A0ABD0KU90_9CAEN</name>
<keyword evidence="2" id="KW-1185">Reference proteome</keyword>
<dbReference type="AlphaFoldDB" id="A0ABD0KU90"/>
<dbReference type="EMBL" id="JACVVK020000124">
    <property type="protein sequence ID" value="KAK7490642.1"/>
    <property type="molecule type" value="Genomic_DNA"/>
</dbReference>